<dbReference type="Gene3D" id="3.40.50.12780">
    <property type="entry name" value="N-terminal domain of ligase-like"/>
    <property type="match status" value="1"/>
</dbReference>
<dbReference type="InterPro" id="IPR000873">
    <property type="entry name" value="AMP-dep_synth/lig_dom"/>
</dbReference>
<dbReference type="InterPro" id="IPR045851">
    <property type="entry name" value="AMP-bd_C_sf"/>
</dbReference>
<dbReference type="RefSeq" id="WP_084393428.1">
    <property type="nucleotide sequence ID" value="NZ_BMKF01000001.1"/>
</dbReference>
<evidence type="ECO:0000259" key="1">
    <source>
        <dbReference type="Pfam" id="PF00501"/>
    </source>
</evidence>
<dbReference type="PANTHER" id="PTHR43767:SF12">
    <property type="entry name" value="AMP-DEPENDENT SYNTHETASE AND LIGASE"/>
    <property type="match status" value="1"/>
</dbReference>
<organism evidence="3 4">
    <name type="scientific">Henriciella pelagia</name>
    <dbReference type="NCBI Taxonomy" id="1977912"/>
    <lineage>
        <taxon>Bacteria</taxon>
        <taxon>Pseudomonadati</taxon>
        <taxon>Pseudomonadota</taxon>
        <taxon>Alphaproteobacteria</taxon>
        <taxon>Hyphomonadales</taxon>
        <taxon>Hyphomonadaceae</taxon>
        <taxon>Henriciella</taxon>
    </lineage>
</organism>
<feature type="domain" description="AMP-binding enzyme C-terminal" evidence="2">
    <location>
        <begin position="427"/>
        <end position="501"/>
    </location>
</feature>
<dbReference type="InterPro" id="IPR050237">
    <property type="entry name" value="ATP-dep_AMP-bd_enzyme"/>
</dbReference>
<sequence>MHFDIKAPLFPDMVRLHGKWYPNKLALVDEVRSLTWSELDRRSTQVANGLLAMGIGKGSSVAILMGNSVEYAEIMYGILKAGAVIVPLNLAVSEEGLAMMLNDAAAKLVFYTPDQHARMKPHWKDMPEGLKSLVLGEGAPAGEDYALWRDAQSDAPQRIEIGDDDPCNIIYSSGTTGLPKGIKHLNRRRIQSMYELAMAHRYHFASVSICPIGLYSNIAWASLFCALIAGGTCIIRNRFEPERWIEDVHEYGVTHTFMVPIQFQRILDAPNFSPASVASLEAVISGGAPLFEGLKKRVASEFGCAVIELYGLTEGFMTTLQPEEAEGRLSSVGKPVRGNDYILVDDEDRPLGWGETGEICVRSVHWMSEYHNRPDANKEAEYVDPDGVQWLRTGDIGRTDEDGFLYITDRKKDMIISGGQNIYPVDIEAVLAEHPDVSEVAVIGVPDEKWGETPLALVVLRARSEAKSEDILEWTNERVGKRQRIRGVEVRSDLPRNPNGKVLKRELRKQFA</sequence>
<proteinExistence type="predicted"/>
<dbReference type="Pfam" id="PF13193">
    <property type="entry name" value="AMP-binding_C"/>
    <property type="match status" value="1"/>
</dbReference>
<comment type="caution">
    <text evidence="3">The sequence shown here is derived from an EMBL/GenBank/DDBJ whole genome shotgun (WGS) entry which is preliminary data.</text>
</comment>
<protein>
    <submittedName>
        <fullName evidence="3">4-coumarate--CoA ligase</fullName>
    </submittedName>
</protein>
<evidence type="ECO:0000313" key="3">
    <source>
        <dbReference type="EMBL" id="GGB64778.1"/>
    </source>
</evidence>
<dbReference type="InterPro" id="IPR020845">
    <property type="entry name" value="AMP-binding_CS"/>
</dbReference>
<dbReference type="SUPFAM" id="SSF56801">
    <property type="entry name" value="Acetyl-CoA synthetase-like"/>
    <property type="match status" value="1"/>
</dbReference>
<feature type="domain" description="AMP-dependent synthetase/ligase" evidence="1">
    <location>
        <begin position="21"/>
        <end position="371"/>
    </location>
</feature>
<keyword evidence="3" id="KW-0436">Ligase</keyword>
<dbReference type="Pfam" id="PF00501">
    <property type="entry name" value="AMP-binding"/>
    <property type="match status" value="1"/>
</dbReference>
<dbReference type="GO" id="GO:0016874">
    <property type="term" value="F:ligase activity"/>
    <property type="evidence" value="ECO:0007669"/>
    <property type="project" value="UniProtKB-KW"/>
</dbReference>
<dbReference type="PROSITE" id="PS00455">
    <property type="entry name" value="AMP_BINDING"/>
    <property type="match status" value="1"/>
</dbReference>
<accession>A0ABQ1JEX3</accession>
<dbReference type="Gene3D" id="3.30.300.30">
    <property type="match status" value="1"/>
</dbReference>
<dbReference type="EMBL" id="BMKF01000001">
    <property type="protein sequence ID" value="GGB64778.1"/>
    <property type="molecule type" value="Genomic_DNA"/>
</dbReference>
<dbReference type="InterPro" id="IPR025110">
    <property type="entry name" value="AMP-bd_C"/>
</dbReference>
<evidence type="ECO:0000259" key="2">
    <source>
        <dbReference type="Pfam" id="PF13193"/>
    </source>
</evidence>
<reference evidence="4" key="1">
    <citation type="journal article" date="2019" name="Int. J. Syst. Evol. Microbiol.">
        <title>The Global Catalogue of Microorganisms (GCM) 10K type strain sequencing project: providing services to taxonomists for standard genome sequencing and annotation.</title>
        <authorList>
            <consortium name="The Broad Institute Genomics Platform"/>
            <consortium name="The Broad Institute Genome Sequencing Center for Infectious Disease"/>
            <person name="Wu L."/>
            <person name="Ma J."/>
        </authorList>
    </citation>
    <scope>NUCLEOTIDE SEQUENCE [LARGE SCALE GENOMIC DNA]</scope>
    <source>
        <strain evidence="4">CGMCC 1.15928</strain>
    </source>
</reference>
<dbReference type="Proteomes" id="UP000628854">
    <property type="component" value="Unassembled WGS sequence"/>
</dbReference>
<gene>
    <name evidence="3" type="ORF">GCM10011503_11990</name>
</gene>
<dbReference type="InterPro" id="IPR042099">
    <property type="entry name" value="ANL_N_sf"/>
</dbReference>
<name>A0ABQ1JEX3_9PROT</name>
<dbReference type="PANTHER" id="PTHR43767">
    <property type="entry name" value="LONG-CHAIN-FATTY-ACID--COA LIGASE"/>
    <property type="match status" value="1"/>
</dbReference>
<keyword evidence="4" id="KW-1185">Reference proteome</keyword>
<evidence type="ECO:0000313" key="4">
    <source>
        <dbReference type="Proteomes" id="UP000628854"/>
    </source>
</evidence>